<dbReference type="GO" id="GO:0016020">
    <property type="term" value="C:membrane"/>
    <property type="evidence" value="ECO:0007669"/>
    <property type="project" value="UniProtKB-SubCell"/>
</dbReference>
<organism evidence="6 7">
    <name type="scientific">Coilia grayii</name>
    <name type="common">Gray's grenadier anchovy</name>
    <dbReference type="NCBI Taxonomy" id="363190"/>
    <lineage>
        <taxon>Eukaryota</taxon>
        <taxon>Metazoa</taxon>
        <taxon>Chordata</taxon>
        <taxon>Craniata</taxon>
        <taxon>Vertebrata</taxon>
        <taxon>Euteleostomi</taxon>
        <taxon>Actinopterygii</taxon>
        <taxon>Neopterygii</taxon>
        <taxon>Teleostei</taxon>
        <taxon>Clupei</taxon>
        <taxon>Clupeiformes</taxon>
        <taxon>Clupeoidei</taxon>
        <taxon>Engraulidae</taxon>
        <taxon>Coilinae</taxon>
        <taxon>Coilia</taxon>
    </lineage>
</organism>
<name>A0ABD1KUA3_9TELE</name>
<keyword evidence="3" id="KW-0812">Transmembrane</keyword>
<gene>
    <name evidence="6" type="ORF">ACEWY4_001890</name>
</gene>
<evidence type="ECO:0008006" key="8">
    <source>
        <dbReference type="Google" id="ProtNLM"/>
    </source>
</evidence>
<reference evidence="6 7" key="1">
    <citation type="submission" date="2024-09" db="EMBL/GenBank/DDBJ databases">
        <title>A chromosome-level genome assembly of Gray's grenadier anchovy, Coilia grayii.</title>
        <authorList>
            <person name="Fu Z."/>
        </authorList>
    </citation>
    <scope>NUCLEOTIDE SEQUENCE [LARGE SCALE GENOMIC DNA]</scope>
    <source>
        <strain evidence="6">G4</strain>
        <tissue evidence="6">Muscle</tissue>
    </source>
</reference>
<dbReference type="PANTHER" id="PTHR16932">
    <property type="entry name" value="INTERFERON ALPHA-INDUCIBLE PROTEIN 27"/>
    <property type="match status" value="1"/>
</dbReference>
<dbReference type="InterPro" id="IPR038213">
    <property type="entry name" value="IFI6/IFI27-like_sf"/>
</dbReference>
<evidence type="ECO:0000313" key="7">
    <source>
        <dbReference type="Proteomes" id="UP001591681"/>
    </source>
</evidence>
<keyword evidence="4" id="KW-1133">Transmembrane helix</keyword>
<dbReference type="Gene3D" id="6.10.110.10">
    <property type="match status" value="1"/>
</dbReference>
<evidence type="ECO:0000256" key="3">
    <source>
        <dbReference type="ARBA" id="ARBA00022692"/>
    </source>
</evidence>
<dbReference type="Proteomes" id="UP001591681">
    <property type="component" value="Unassembled WGS sequence"/>
</dbReference>
<keyword evidence="7" id="KW-1185">Reference proteome</keyword>
<comment type="caution">
    <text evidence="6">The sequence shown here is derived from an EMBL/GenBank/DDBJ whole genome shotgun (WGS) entry which is preliminary data.</text>
</comment>
<evidence type="ECO:0000256" key="2">
    <source>
        <dbReference type="ARBA" id="ARBA00007262"/>
    </source>
</evidence>
<accession>A0ABD1KUA3</accession>
<keyword evidence="5" id="KW-0472">Membrane</keyword>
<evidence type="ECO:0000256" key="4">
    <source>
        <dbReference type="ARBA" id="ARBA00022989"/>
    </source>
</evidence>
<evidence type="ECO:0000256" key="1">
    <source>
        <dbReference type="ARBA" id="ARBA00004141"/>
    </source>
</evidence>
<dbReference type="PANTHER" id="PTHR16932:SF38">
    <property type="entry name" value="INTERFERON ALPHA INDUCIBLE PROTEIN 46-RELATED"/>
    <property type="match status" value="1"/>
</dbReference>
<dbReference type="InterPro" id="IPR009311">
    <property type="entry name" value="IFI6/IFI27-like"/>
</dbReference>
<protein>
    <recommendedName>
        <fullName evidence="8">Interferon alpha-inducible protein 27-like protein 2A</fullName>
    </recommendedName>
</protein>
<evidence type="ECO:0000313" key="6">
    <source>
        <dbReference type="EMBL" id="KAL2102722.1"/>
    </source>
</evidence>
<sequence>MLLAPYLLPAIGFTSAGISAGSYAAGMMSSAAVANGGGVAAGSLVSVLQSAGAVGLSAGAKAVAAAVGGSVGTGVGSVWTTLKAWRRP</sequence>
<dbReference type="EMBL" id="JBHFQA010000002">
    <property type="protein sequence ID" value="KAL2102722.1"/>
    <property type="molecule type" value="Genomic_DNA"/>
</dbReference>
<comment type="subcellular location">
    <subcellularLocation>
        <location evidence="1">Membrane</location>
        <topology evidence="1">Multi-pass membrane protein</topology>
    </subcellularLocation>
</comment>
<evidence type="ECO:0000256" key="5">
    <source>
        <dbReference type="ARBA" id="ARBA00023136"/>
    </source>
</evidence>
<comment type="similarity">
    <text evidence="2">Belongs to the IFI6/IFI27 family.</text>
</comment>
<proteinExistence type="inferred from homology"/>
<dbReference type="AlphaFoldDB" id="A0ABD1KUA3"/>
<dbReference type="Pfam" id="PF06140">
    <property type="entry name" value="Ifi-6-16"/>
    <property type="match status" value="1"/>
</dbReference>